<organism evidence="2">
    <name type="scientific">Tanacetum cinerariifolium</name>
    <name type="common">Dalmatian daisy</name>
    <name type="synonym">Chrysanthemum cinerariifolium</name>
    <dbReference type="NCBI Taxonomy" id="118510"/>
    <lineage>
        <taxon>Eukaryota</taxon>
        <taxon>Viridiplantae</taxon>
        <taxon>Streptophyta</taxon>
        <taxon>Embryophyta</taxon>
        <taxon>Tracheophyta</taxon>
        <taxon>Spermatophyta</taxon>
        <taxon>Magnoliopsida</taxon>
        <taxon>eudicotyledons</taxon>
        <taxon>Gunneridae</taxon>
        <taxon>Pentapetalae</taxon>
        <taxon>asterids</taxon>
        <taxon>campanulids</taxon>
        <taxon>Asterales</taxon>
        <taxon>Asteraceae</taxon>
        <taxon>Asteroideae</taxon>
        <taxon>Anthemideae</taxon>
        <taxon>Anthemidinae</taxon>
        <taxon>Tanacetum</taxon>
    </lineage>
</organism>
<evidence type="ECO:0000256" key="1">
    <source>
        <dbReference type="SAM" id="MobiDB-lite"/>
    </source>
</evidence>
<protein>
    <recommendedName>
        <fullName evidence="3">Reverse transcriptase domain-containing protein</fullName>
    </recommendedName>
</protein>
<proteinExistence type="predicted"/>
<reference evidence="2" key="1">
    <citation type="journal article" date="2019" name="Sci. Rep.">
        <title>Draft genome of Tanacetum cinerariifolium, the natural source of mosquito coil.</title>
        <authorList>
            <person name="Yamashiro T."/>
            <person name="Shiraishi A."/>
            <person name="Satake H."/>
            <person name="Nakayama K."/>
        </authorList>
    </citation>
    <scope>NUCLEOTIDE SEQUENCE</scope>
</reference>
<sequence>MIKESVNAAIAAERARHENARNDARGSRPAKGQGATPVFCECTFAGFMKCNPIAFYGTEGAVELQRWFEKTESVFGISEQARGQVTAPDVRECTFVRFMKCNPDNFHGTEGAIELRR</sequence>
<evidence type="ECO:0008006" key="3">
    <source>
        <dbReference type="Google" id="ProtNLM"/>
    </source>
</evidence>
<evidence type="ECO:0000313" key="2">
    <source>
        <dbReference type="EMBL" id="GFC77888.1"/>
    </source>
</evidence>
<gene>
    <name evidence="2" type="ORF">Tci_849858</name>
</gene>
<feature type="region of interest" description="Disordered" evidence="1">
    <location>
        <begin position="13"/>
        <end position="35"/>
    </location>
</feature>
<dbReference type="AlphaFoldDB" id="A0A699QX83"/>
<feature type="compositionally biased region" description="Basic and acidic residues" evidence="1">
    <location>
        <begin position="13"/>
        <end position="26"/>
    </location>
</feature>
<comment type="caution">
    <text evidence="2">The sequence shown here is derived from an EMBL/GenBank/DDBJ whole genome shotgun (WGS) entry which is preliminary data.</text>
</comment>
<name>A0A699QX83_TANCI</name>
<accession>A0A699QX83</accession>
<dbReference type="EMBL" id="BKCJ011063122">
    <property type="protein sequence ID" value="GFC77888.1"/>
    <property type="molecule type" value="Genomic_DNA"/>
</dbReference>